<evidence type="ECO:0000256" key="1">
    <source>
        <dbReference type="SAM" id="Phobius"/>
    </source>
</evidence>
<feature type="transmembrane region" description="Helical" evidence="1">
    <location>
        <begin position="207"/>
        <end position="228"/>
    </location>
</feature>
<gene>
    <name evidence="2" type="ORF">GCM10011410_05260</name>
</gene>
<reference evidence="2" key="1">
    <citation type="journal article" date="2014" name="Int. J. Syst. Evol. Microbiol.">
        <title>Complete genome sequence of Corynebacterium casei LMG S-19264T (=DSM 44701T), isolated from a smear-ripened cheese.</title>
        <authorList>
            <consortium name="US DOE Joint Genome Institute (JGI-PGF)"/>
            <person name="Walter F."/>
            <person name="Albersmeier A."/>
            <person name="Kalinowski J."/>
            <person name="Ruckert C."/>
        </authorList>
    </citation>
    <scope>NUCLEOTIDE SEQUENCE</scope>
    <source>
        <strain evidence="2">CGMCC 1.15478</strain>
    </source>
</reference>
<name>A0A916U0J5_9ACTN</name>
<evidence type="ECO:0000313" key="2">
    <source>
        <dbReference type="EMBL" id="GGC55793.1"/>
    </source>
</evidence>
<feature type="transmembrane region" description="Helical" evidence="1">
    <location>
        <begin position="30"/>
        <end position="51"/>
    </location>
</feature>
<accession>A0A916U0J5</accession>
<keyword evidence="1" id="KW-1133">Transmembrane helix</keyword>
<dbReference type="EMBL" id="BMJH01000001">
    <property type="protein sequence ID" value="GGC55793.1"/>
    <property type="molecule type" value="Genomic_DNA"/>
</dbReference>
<keyword evidence="1" id="KW-0812">Transmembrane</keyword>
<organism evidence="2 3">
    <name type="scientific">Hoyosella rhizosphaerae</name>
    <dbReference type="NCBI Taxonomy" id="1755582"/>
    <lineage>
        <taxon>Bacteria</taxon>
        <taxon>Bacillati</taxon>
        <taxon>Actinomycetota</taxon>
        <taxon>Actinomycetes</taxon>
        <taxon>Mycobacteriales</taxon>
        <taxon>Hoyosellaceae</taxon>
        <taxon>Hoyosella</taxon>
    </lineage>
</organism>
<proteinExistence type="predicted"/>
<evidence type="ECO:0000313" key="3">
    <source>
        <dbReference type="Proteomes" id="UP000641514"/>
    </source>
</evidence>
<keyword evidence="3" id="KW-1185">Reference proteome</keyword>
<dbReference type="Proteomes" id="UP000641514">
    <property type="component" value="Unassembled WGS sequence"/>
</dbReference>
<reference evidence="2" key="2">
    <citation type="submission" date="2020-09" db="EMBL/GenBank/DDBJ databases">
        <authorList>
            <person name="Sun Q."/>
            <person name="Zhou Y."/>
        </authorList>
    </citation>
    <scope>NUCLEOTIDE SEQUENCE</scope>
    <source>
        <strain evidence="2">CGMCC 1.15478</strain>
    </source>
</reference>
<feature type="transmembrane region" description="Helical" evidence="1">
    <location>
        <begin position="234"/>
        <end position="253"/>
    </location>
</feature>
<dbReference type="RefSeq" id="WP_188670378.1">
    <property type="nucleotide sequence ID" value="NZ_BMJH01000001.1"/>
</dbReference>
<evidence type="ECO:0008006" key="4">
    <source>
        <dbReference type="Google" id="ProtNLM"/>
    </source>
</evidence>
<feature type="transmembrane region" description="Helical" evidence="1">
    <location>
        <begin position="57"/>
        <end position="75"/>
    </location>
</feature>
<comment type="caution">
    <text evidence="2">The sequence shown here is derived from an EMBL/GenBank/DDBJ whole genome shotgun (WGS) entry which is preliminary data.</text>
</comment>
<keyword evidence="1" id="KW-0472">Membrane</keyword>
<protein>
    <recommendedName>
        <fullName evidence="4">Transmembrane protein</fullName>
    </recommendedName>
</protein>
<feature type="transmembrane region" description="Helical" evidence="1">
    <location>
        <begin position="159"/>
        <end position="186"/>
    </location>
</feature>
<sequence length="285" mass="31331">MSQRKQTQKLRYTTSASDGFFRRLMSPLSWVIFGLTAVLVVSLPWFVVTVAQVNFNLAGWLVILAAAPVTAWAVLESLWRPDKESGVVGAAVQRACVVPFVTVPVLVLLSFAASVVPAIRQRFESHPWPTNQYESEWTNSSILPTDGTSIMSWLAFLPIAWFFSALMAGLAIAVVVVAPVSALFTPERFIQDNKMSAKAEDRRRNTVAVRAMVFIVPLAFLSSGVKVAEQGSGWWWIGVAALVGLVAVVYFIWATQRVDHKARAKMGAFRGVPNPADPNPDDARR</sequence>
<feature type="transmembrane region" description="Helical" evidence="1">
    <location>
        <begin position="96"/>
        <end position="119"/>
    </location>
</feature>
<dbReference type="AlphaFoldDB" id="A0A916U0J5"/>